<organism evidence="1 2">
    <name type="scientific">Pontibacter ruber</name>
    <dbReference type="NCBI Taxonomy" id="1343895"/>
    <lineage>
        <taxon>Bacteria</taxon>
        <taxon>Pseudomonadati</taxon>
        <taxon>Bacteroidota</taxon>
        <taxon>Cytophagia</taxon>
        <taxon>Cytophagales</taxon>
        <taxon>Hymenobacteraceae</taxon>
        <taxon>Pontibacter</taxon>
    </lineage>
</organism>
<name>A0ABW5D0Z7_9BACT</name>
<evidence type="ECO:0000313" key="1">
    <source>
        <dbReference type="EMBL" id="MFD2247507.1"/>
    </source>
</evidence>
<reference evidence="2" key="1">
    <citation type="journal article" date="2019" name="Int. J. Syst. Evol. Microbiol.">
        <title>The Global Catalogue of Microorganisms (GCM) 10K type strain sequencing project: providing services to taxonomists for standard genome sequencing and annotation.</title>
        <authorList>
            <consortium name="The Broad Institute Genomics Platform"/>
            <consortium name="The Broad Institute Genome Sequencing Center for Infectious Disease"/>
            <person name="Wu L."/>
            <person name="Ma J."/>
        </authorList>
    </citation>
    <scope>NUCLEOTIDE SEQUENCE [LARGE SCALE GENOMIC DNA]</scope>
    <source>
        <strain evidence="2">CGMCC 4.1782</strain>
    </source>
</reference>
<keyword evidence="2" id="KW-1185">Reference proteome</keyword>
<comment type="caution">
    <text evidence="1">The sequence shown here is derived from an EMBL/GenBank/DDBJ whole genome shotgun (WGS) entry which is preliminary data.</text>
</comment>
<proteinExistence type="predicted"/>
<accession>A0ABW5D0Z7</accession>
<evidence type="ECO:0000313" key="2">
    <source>
        <dbReference type="Proteomes" id="UP001597374"/>
    </source>
</evidence>
<gene>
    <name evidence="1" type="ORF">ACFSKP_14660</name>
</gene>
<dbReference type="Proteomes" id="UP001597374">
    <property type="component" value="Unassembled WGS sequence"/>
</dbReference>
<dbReference type="RefSeq" id="WP_250430449.1">
    <property type="nucleotide sequence ID" value="NZ_JALPRR010000003.1"/>
</dbReference>
<dbReference type="PROSITE" id="PS51257">
    <property type="entry name" value="PROKAR_LIPOPROTEIN"/>
    <property type="match status" value="1"/>
</dbReference>
<sequence length="228" mass="25822">MKKLYVLLLAVLVLSACDKEEEGPQLDYPAAFELQELYNTTPVRMYTRRGEVKDAALIKRFAEQWGAWYHLEDKKETTSAGETIMFQSASDVQVNRGNYSLKMQGQDLLITSKGEGTGMYYQNEEFYFDLWLAISKYRSHIYDRKPLASGSGNISYGYKIKDQWVATLPGDDLHIHRMVSTLKSGDGTAFSVKTTSSSNRFDPGGLSLLRSTDTLLVQEFVLVGKRKQ</sequence>
<protein>
    <submittedName>
        <fullName evidence="1">Uncharacterized protein</fullName>
    </submittedName>
</protein>
<dbReference type="EMBL" id="JBHUIM010000002">
    <property type="protein sequence ID" value="MFD2247507.1"/>
    <property type="molecule type" value="Genomic_DNA"/>
</dbReference>